<reference evidence="2 3" key="1">
    <citation type="submission" date="2020-08" db="EMBL/GenBank/DDBJ databases">
        <authorList>
            <person name="Hejnol A."/>
        </authorList>
    </citation>
    <scope>NUCLEOTIDE SEQUENCE [LARGE SCALE GENOMIC DNA]</scope>
</reference>
<protein>
    <submittedName>
        <fullName evidence="2">DgyrCDS258</fullName>
    </submittedName>
</protein>
<sequence>MNENNERLTPNQESNHGKKATEQKPNGRHALKRCPECSTFRPVACKTCVCGYIFCKKIAQLQNIDTEEESIGSRKRRERLKRLERPERPERTAMTLSSSKVHIIRCAIYPTFDRFTTAFSI</sequence>
<feature type="region of interest" description="Disordered" evidence="1">
    <location>
        <begin position="1"/>
        <end position="32"/>
    </location>
</feature>
<dbReference type="EMBL" id="CAJFCJ010000001">
    <property type="protein sequence ID" value="CAD5110894.1"/>
    <property type="molecule type" value="Genomic_DNA"/>
</dbReference>
<name>A0A7I8V489_9ANNE</name>
<feature type="compositionally biased region" description="Basic and acidic residues" evidence="1">
    <location>
        <begin position="81"/>
        <end position="91"/>
    </location>
</feature>
<accession>A0A7I8V489</accession>
<dbReference type="AlphaFoldDB" id="A0A7I8V489"/>
<organism evidence="2 3">
    <name type="scientific">Dimorphilus gyrociliatus</name>
    <dbReference type="NCBI Taxonomy" id="2664684"/>
    <lineage>
        <taxon>Eukaryota</taxon>
        <taxon>Metazoa</taxon>
        <taxon>Spiralia</taxon>
        <taxon>Lophotrochozoa</taxon>
        <taxon>Annelida</taxon>
        <taxon>Polychaeta</taxon>
        <taxon>Polychaeta incertae sedis</taxon>
        <taxon>Dinophilidae</taxon>
        <taxon>Dimorphilus</taxon>
    </lineage>
</organism>
<gene>
    <name evidence="2" type="ORF">DGYR_LOCUS251</name>
</gene>
<evidence type="ECO:0000313" key="2">
    <source>
        <dbReference type="EMBL" id="CAD5110894.1"/>
    </source>
</evidence>
<evidence type="ECO:0000313" key="3">
    <source>
        <dbReference type="Proteomes" id="UP000549394"/>
    </source>
</evidence>
<keyword evidence="3" id="KW-1185">Reference proteome</keyword>
<comment type="caution">
    <text evidence="2">The sequence shown here is derived from an EMBL/GenBank/DDBJ whole genome shotgun (WGS) entry which is preliminary data.</text>
</comment>
<proteinExistence type="predicted"/>
<dbReference type="Proteomes" id="UP000549394">
    <property type="component" value="Unassembled WGS sequence"/>
</dbReference>
<evidence type="ECO:0000256" key="1">
    <source>
        <dbReference type="SAM" id="MobiDB-lite"/>
    </source>
</evidence>
<feature type="region of interest" description="Disordered" evidence="1">
    <location>
        <begin position="66"/>
        <end position="94"/>
    </location>
</feature>